<evidence type="ECO:0000313" key="8">
    <source>
        <dbReference type="EMBL" id="MBM2412314.1"/>
    </source>
</evidence>
<dbReference type="OrthoDB" id="9813510at2"/>
<evidence type="ECO:0000256" key="5">
    <source>
        <dbReference type="ARBA" id="ARBA00023163"/>
    </source>
</evidence>
<dbReference type="SUPFAM" id="SSF50118">
    <property type="entry name" value="Cell growth inhibitor/plasmid maintenance toxic component"/>
    <property type="match status" value="1"/>
</dbReference>
<comment type="similarity">
    <text evidence="1">Belongs to the CcdB toxin family.</text>
</comment>
<evidence type="ECO:0000313" key="9">
    <source>
        <dbReference type="EMBL" id="MBM2416982.1"/>
    </source>
</evidence>
<keyword evidence="11" id="KW-1185">Reference proteome</keyword>
<proteinExistence type="inferred from homology"/>
<dbReference type="AlphaFoldDB" id="A0A9Q2S1G0"/>
<protein>
    <recommendedName>
        <fullName evidence="2">Toxin CcdB</fullName>
    </recommendedName>
    <alternativeName>
        <fullName evidence="7">Cytotoxic protein CcdB</fullName>
    </alternativeName>
    <alternativeName>
        <fullName evidence="6">Protein LetD</fullName>
    </alternativeName>
</protein>
<evidence type="ECO:0000256" key="3">
    <source>
        <dbReference type="ARBA" id="ARBA00022491"/>
    </source>
</evidence>
<keyword evidence="4" id="KW-0805">Transcription regulation</keyword>
<keyword evidence="3" id="KW-0678">Repressor</keyword>
<dbReference type="RefSeq" id="WP_085629123.1">
    <property type="nucleotide sequence ID" value="NZ_JAFBWU010000004.1"/>
</dbReference>
<accession>A0A9Q2S1G0</accession>
<dbReference type="Pfam" id="PF01845">
    <property type="entry name" value="CcdB"/>
    <property type="match status" value="1"/>
</dbReference>
<keyword evidence="5" id="KW-0804">Transcription</keyword>
<dbReference type="GO" id="GO:0006276">
    <property type="term" value="P:plasmid maintenance"/>
    <property type="evidence" value="ECO:0007669"/>
    <property type="project" value="InterPro"/>
</dbReference>
<evidence type="ECO:0000256" key="1">
    <source>
        <dbReference type="ARBA" id="ARBA00005230"/>
    </source>
</evidence>
<evidence type="ECO:0000313" key="10">
    <source>
        <dbReference type="Proteomes" id="UP000755667"/>
    </source>
</evidence>
<dbReference type="Proteomes" id="UP000809440">
    <property type="component" value="Unassembled WGS sequence"/>
</dbReference>
<dbReference type="InterPro" id="IPR011067">
    <property type="entry name" value="Plasmid_toxin/cell-grow_inhib"/>
</dbReference>
<dbReference type="Proteomes" id="UP000755667">
    <property type="component" value="Unassembled WGS sequence"/>
</dbReference>
<dbReference type="InterPro" id="IPR002712">
    <property type="entry name" value="CcdB"/>
</dbReference>
<dbReference type="EMBL" id="JAFBXF010000004">
    <property type="protein sequence ID" value="MBM2416982.1"/>
    <property type="molecule type" value="Genomic_DNA"/>
</dbReference>
<organism evidence="8 10">
    <name type="scientific">Marivita cryptomonadis</name>
    <dbReference type="NCBI Taxonomy" id="505252"/>
    <lineage>
        <taxon>Bacteria</taxon>
        <taxon>Pseudomonadati</taxon>
        <taxon>Pseudomonadota</taxon>
        <taxon>Alphaproteobacteria</taxon>
        <taxon>Rhodobacterales</taxon>
        <taxon>Roseobacteraceae</taxon>
        <taxon>Marivita</taxon>
    </lineage>
</organism>
<evidence type="ECO:0000256" key="7">
    <source>
        <dbReference type="ARBA" id="ARBA00033135"/>
    </source>
</evidence>
<evidence type="ECO:0000256" key="2">
    <source>
        <dbReference type="ARBA" id="ARBA00015075"/>
    </source>
</evidence>
<name>A0A9Q2S1G0_9RHOB</name>
<reference evidence="8 11" key="1">
    <citation type="submission" date="2021-01" db="EMBL/GenBank/DDBJ databases">
        <title>Diatom-associated Roseobacters Show Island Model of Population Structure.</title>
        <authorList>
            <person name="Qu L."/>
            <person name="Feng X."/>
            <person name="Chen Y."/>
            <person name="Li L."/>
            <person name="Wang X."/>
            <person name="Hu Z."/>
            <person name="Wang H."/>
            <person name="Luo H."/>
        </authorList>
    </citation>
    <scope>NUCLEOTIDE SEQUENCE</scope>
    <source>
        <strain evidence="9 11">CC28-63</strain>
        <strain evidence="8">CC28-69</strain>
    </source>
</reference>
<dbReference type="GO" id="GO:0008657">
    <property type="term" value="F:DNA topoisomerase type II (double strand cut, ATP-hydrolyzing) inhibitor activity"/>
    <property type="evidence" value="ECO:0007669"/>
    <property type="project" value="InterPro"/>
</dbReference>
<evidence type="ECO:0000256" key="6">
    <source>
        <dbReference type="ARBA" id="ARBA00029628"/>
    </source>
</evidence>
<evidence type="ECO:0000313" key="11">
    <source>
        <dbReference type="Proteomes" id="UP000809440"/>
    </source>
</evidence>
<evidence type="ECO:0000256" key="4">
    <source>
        <dbReference type="ARBA" id="ARBA00023015"/>
    </source>
</evidence>
<dbReference type="Gene3D" id="2.30.30.110">
    <property type="match status" value="1"/>
</dbReference>
<dbReference type="GeneID" id="62640868"/>
<comment type="caution">
    <text evidence="8">The sequence shown here is derived from an EMBL/GenBank/DDBJ whole genome shotgun (WGS) entry which is preliminary data.</text>
</comment>
<dbReference type="EMBL" id="JAFBXE010000004">
    <property type="protein sequence ID" value="MBM2412314.1"/>
    <property type="molecule type" value="Genomic_DNA"/>
</dbReference>
<gene>
    <name evidence="8" type="ORF">JQX41_08385</name>
    <name evidence="9" type="ORF">JQX48_08390</name>
</gene>
<sequence>MAQQFDVFRTDSGSHVLVLQSDLLADANTRVVSRLVPEDWSHTPIDRLSPRIVVGDLALRLNLLQLATLTLPQLETHIGSAAHQRDDIIRACDMLLTGY</sequence>